<dbReference type="PROSITE" id="PS00562">
    <property type="entry name" value="CBM1_1"/>
    <property type="match status" value="1"/>
</dbReference>
<protein>
    <recommendedName>
        <fullName evidence="3">cellulose 1,4-beta-cellobiosidase (non-reducing end)</fullName>
        <ecNumber evidence="3">3.2.1.91</ecNumber>
    </recommendedName>
</protein>
<keyword evidence="10" id="KW-0326">Glycosidase</keyword>
<dbReference type="InterPro" id="IPR037019">
    <property type="entry name" value="Glyco_hydro_7_sf"/>
</dbReference>
<dbReference type="FunFam" id="2.70.100.10:FF:000001">
    <property type="entry name" value="Glucanase"/>
    <property type="match status" value="2"/>
</dbReference>
<dbReference type="InterPro" id="IPR013320">
    <property type="entry name" value="ConA-like_dom_sf"/>
</dbReference>
<dbReference type="GO" id="GO:0005576">
    <property type="term" value="C:extracellular region"/>
    <property type="evidence" value="ECO:0007669"/>
    <property type="project" value="InterPro"/>
</dbReference>
<comment type="similarity">
    <text evidence="2">Belongs to the glycosyl hydrolase 7 (cellulase C) family.</text>
</comment>
<evidence type="ECO:0000256" key="3">
    <source>
        <dbReference type="ARBA" id="ARBA00012561"/>
    </source>
</evidence>
<gene>
    <name evidence="14" type="ORF">MSAN_01853200</name>
</gene>
<evidence type="ECO:0000256" key="5">
    <source>
        <dbReference type="ARBA" id="ARBA00022801"/>
    </source>
</evidence>
<dbReference type="PANTHER" id="PTHR33753:SF2">
    <property type="entry name" value="GLYCOSIDE HYDROLASE FAMILY 7 PROTEIN"/>
    <property type="match status" value="1"/>
</dbReference>
<keyword evidence="8" id="KW-0325">Glycoprotein</keyword>
<feature type="domain" description="CBM1" evidence="13">
    <location>
        <begin position="1111"/>
        <end position="1147"/>
    </location>
</feature>
<evidence type="ECO:0000313" key="14">
    <source>
        <dbReference type="EMBL" id="KAF7346260.1"/>
    </source>
</evidence>
<feature type="compositionally biased region" description="Low complexity" evidence="12">
    <location>
        <begin position="572"/>
        <end position="597"/>
    </location>
</feature>
<keyword evidence="4" id="KW-0732">Signal</keyword>
<dbReference type="OrthoDB" id="412382at2759"/>
<evidence type="ECO:0000256" key="7">
    <source>
        <dbReference type="ARBA" id="ARBA00023157"/>
    </source>
</evidence>
<dbReference type="SUPFAM" id="SSF49899">
    <property type="entry name" value="Concanavalin A-like lectins/glucanases"/>
    <property type="match status" value="2"/>
</dbReference>
<feature type="region of interest" description="Disordered" evidence="12">
    <location>
        <begin position="572"/>
        <end position="601"/>
    </location>
</feature>
<feature type="compositionally biased region" description="Low complexity" evidence="12">
    <location>
        <begin position="1089"/>
        <end position="1114"/>
    </location>
</feature>
<dbReference type="PANTHER" id="PTHR33753">
    <property type="entry name" value="1,4-BETA-D-GLUCAN CELLOBIOHYDROLASE B"/>
    <property type="match status" value="1"/>
</dbReference>
<organism evidence="14 15">
    <name type="scientific">Mycena sanguinolenta</name>
    <dbReference type="NCBI Taxonomy" id="230812"/>
    <lineage>
        <taxon>Eukaryota</taxon>
        <taxon>Fungi</taxon>
        <taxon>Dikarya</taxon>
        <taxon>Basidiomycota</taxon>
        <taxon>Agaricomycotina</taxon>
        <taxon>Agaricomycetes</taxon>
        <taxon>Agaricomycetidae</taxon>
        <taxon>Agaricales</taxon>
        <taxon>Marasmiineae</taxon>
        <taxon>Mycenaceae</taxon>
        <taxon>Mycena</taxon>
    </lineage>
</organism>
<reference evidence="14" key="1">
    <citation type="submission" date="2020-05" db="EMBL/GenBank/DDBJ databases">
        <title>Mycena genomes resolve the evolution of fungal bioluminescence.</title>
        <authorList>
            <person name="Tsai I.J."/>
        </authorList>
    </citation>
    <scope>NUCLEOTIDE SEQUENCE</scope>
    <source>
        <strain evidence="14">160909Yilan</strain>
    </source>
</reference>
<keyword evidence="15" id="KW-1185">Reference proteome</keyword>
<dbReference type="GO" id="GO:0016162">
    <property type="term" value="F:cellulose 1,4-beta-cellobiosidase activity"/>
    <property type="evidence" value="ECO:0007669"/>
    <property type="project" value="UniProtKB-EC"/>
</dbReference>
<dbReference type="EC" id="3.2.1.91" evidence="3"/>
<dbReference type="Pfam" id="PF00840">
    <property type="entry name" value="Glyco_hydro_7"/>
    <property type="match status" value="2"/>
</dbReference>
<evidence type="ECO:0000256" key="1">
    <source>
        <dbReference type="ARBA" id="ARBA00001641"/>
    </source>
</evidence>
<comment type="catalytic activity">
    <reaction evidence="1">
        <text>Hydrolysis of (1-&gt;4)-beta-D-glucosidic linkages in cellulose and cellotetraose, releasing cellobiose from the non-reducing ends of the chains.</text>
        <dbReference type="EC" id="3.2.1.91"/>
    </reaction>
</comment>
<dbReference type="SUPFAM" id="SSF57180">
    <property type="entry name" value="Cellulose-binding domain"/>
    <property type="match status" value="2"/>
</dbReference>
<proteinExistence type="inferred from homology"/>
<dbReference type="GO" id="GO:0030248">
    <property type="term" value="F:cellulose binding"/>
    <property type="evidence" value="ECO:0007669"/>
    <property type="project" value="InterPro"/>
</dbReference>
<dbReference type="Proteomes" id="UP000623467">
    <property type="component" value="Unassembled WGS sequence"/>
</dbReference>
<keyword evidence="11" id="KW-0624">Polysaccharide degradation</keyword>
<evidence type="ECO:0000256" key="9">
    <source>
        <dbReference type="ARBA" id="ARBA00023277"/>
    </source>
</evidence>
<name>A0A8H6XQP7_9AGAR</name>
<evidence type="ECO:0000259" key="13">
    <source>
        <dbReference type="PROSITE" id="PS51164"/>
    </source>
</evidence>
<dbReference type="AlphaFoldDB" id="A0A8H6XQP7"/>
<dbReference type="CDD" id="cd07999">
    <property type="entry name" value="GH7_CBH_EG"/>
    <property type="match status" value="2"/>
</dbReference>
<comment type="caution">
    <text evidence="14">The sequence shown here is derived from an EMBL/GenBank/DDBJ whole genome shotgun (WGS) entry which is preliminary data.</text>
</comment>
<sequence>MVHCPAHFQARQILWHTAGLNAHSITKLPAPRLLPYLFGDLGRISRFHTIHGTPPDPQQLRYRPSPPGRATPLRIRDAGLEDDIPAYKMVLGNTVEISTQLPVARLSSVFVRPDLSITAMFPTTALVSLCLLAVAYGQQIGTLTAENHPVLTSQTCVAGGTCTTQQTSVVLDSNWRYLHQTTSTTNCYLGNEWDTTLCPDPTTCAANCALDGADYAGTYGITTSGNALTLKFVTGANVGSRVYLMENESTYQLFKLLNQEFTFTVDVSKLGCGLNGALYFTEMDADGGLARFPTNKAGAKYGTGYCDSQCPHDIKFINGQANILNWTPSTNNANTGTGMFGTCCNEMDIWEANMISSAYTPHVCTVSGQTQCSGIDCGDDATGNRYNGVCDKDGCDFNSFRMGVKNFFGPGMTVDTTQPFTVVTQFITNDNTATGTLSQINRIYVQNGKVIQNSFTDIAGISPAVNAISDNFCNQQKTAVGDINSFEQRGGLKTMGTALEKGMVLALSLWDDYAANMLWLDSDYPLNASASAPGVARGTCATNSGVPATVEATMPNDQVIFSNIRTGPIGSTFSTTGVTTTSSTSSSAPTSPSGTVPEFGQCGGEEYTGPTVCVAPLHMPSPEPLLLPVSSKTLKQPACPITEMFPTTALVSSCLLAIAYGQQIGTLTPEVHPVLTTQTCVAGGACTTTQNSVVLDSNWRYLHQTTSTTNCYLGNEWDTTLCPDPATCAANCALDGADYEGTYGITTSGDALTLKFVTGANVGSRVYLLENENTYQIFKLLNQEFTFTVDVSQLGCGLNGALYFSEMDADGGVARFPTNKAGAAYGTGYCDSQCPHDIKFIDGAANIINWTPDTNNANTGTGFFGTCCNEMDIWEANSEASAYTPHTCTVVGQTQCSGIDCIMQGVCDKDGCDFNSYRMGVKTFFGPGLTVDTTQPITVVTQFITDDNTATGTLSQINRIYVQNGKVIQNSFTDIAGISPAVNSITDNFCNQQKTAVGDINSFEQRGGLPTMGDALQRGMVLALSLWDDYEANMLWLDSDYPLNASASAPGVARGPCATTSGVPATVEATMPNDQVIFSNIRTGPIGSTFSTTGVTTTSSTSSSAPTSPSGTVPEFGQCGGEDYTGPTVCVAPFTCQVQNPFFSQCL</sequence>
<keyword evidence="5" id="KW-0378">Hydrolase</keyword>
<keyword evidence="7" id="KW-1015">Disulfide bond</keyword>
<evidence type="ECO:0000256" key="6">
    <source>
        <dbReference type="ARBA" id="ARBA00023001"/>
    </source>
</evidence>
<evidence type="ECO:0000256" key="2">
    <source>
        <dbReference type="ARBA" id="ARBA00006044"/>
    </source>
</evidence>
<dbReference type="Pfam" id="PF00734">
    <property type="entry name" value="CBM_1"/>
    <property type="match status" value="2"/>
</dbReference>
<evidence type="ECO:0000313" key="15">
    <source>
        <dbReference type="Proteomes" id="UP000623467"/>
    </source>
</evidence>
<dbReference type="PRINTS" id="PR00734">
    <property type="entry name" value="GLHYDRLASE7"/>
</dbReference>
<dbReference type="EMBL" id="JACAZH010000019">
    <property type="protein sequence ID" value="KAF7346260.1"/>
    <property type="molecule type" value="Genomic_DNA"/>
</dbReference>
<dbReference type="Gene3D" id="2.70.100.10">
    <property type="entry name" value="Glycoside hydrolase, family 7, domain"/>
    <property type="match status" value="2"/>
</dbReference>
<keyword evidence="6" id="KW-0136">Cellulose degradation</keyword>
<evidence type="ECO:0000256" key="12">
    <source>
        <dbReference type="SAM" id="MobiDB-lite"/>
    </source>
</evidence>
<dbReference type="InterPro" id="IPR001722">
    <property type="entry name" value="Glyco_hydro_7"/>
</dbReference>
<dbReference type="SMART" id="SM00236">
    <property type="entry name" value="fCBD"/>
    <property type="match status" value="2"/>
</dbReference>
<evidence type="ECO:0000256" key="8">
    <source>
        <dbReference type="ARBA" id="ARBA00023180"/>
    </source>
</evidence>
<evidence type="ECO:0000256" key="11">
    <source>
        <dbReference type="ARBA" id="ARBA00023326"/>
    </source>
</evidence>
<feature type="region of interest" description="Disordered" evidence="12">
    <location>
        <begin position="1089"/>
        <end position="1118"/>
    </location>
</feature>
<accession>A0A8H6XQP7</accession>
<evidence type="ECO:0000256" key="4">
    <source>
        <dbReference type="ARBA" id="ARBA00022729"/>
    </source>
</evidence>
<dbReference type="InterPro" id="IPR035971">
    <property type="entry name" value="CBD_sf"/>
</dbReference>
<keyword evidence="9" id="KW-0119">Carbohydrate metabolism</keyword>
<evidence type="ECO:0000256" key="10">
    <source>
        <dbReference type="ARBA" id="ARBA00023295"/>
    </source>
</evidence>
<dbReference type="GO" id="GO:0030245">
    <property type="term" value="P:cellulose catabolic process"/>
    <property type="evidence" value="ECO:0007669"/>
    <property type="project" value="UniProtKB-KW"/>
</dbReference>
<dbReference type="InterPro" id="IPR000254">
    <property type="entry name" value="CBD"/>
</dbReference>
<dbReference type="PROSITE" id="PS51164">
    <property type="entry name" value="CBM1_2"/>
    <property type="match status" value="1"/>
</dbReference>